<keyword evidence="2" id="KW-1133">Transmembrane helix</keyword>
<protein>
    <submittedName>
        <fullName evidence="3">Uncharacterized protein</fullName>
    </submittedName>
</protein>
<sequence length="144" mass="16458">MEAKIPKPFRGMIAWILLICFEIINVNALLPLDTTVGRNCNVFNRVNNAAVPPYYSLPVPMCLCSTPLDDDDISQHETMASYEEGQQDEPTTTNKSTEKKTGYRRIEDWHEETISKNPKHVLTRLQQEKAMWDKKFEDLGGDGI</sequence>
<keyword evidence="4" id="KW-1185">Reference proteome</keyword>
<dbReference type="Proteomes" id="UP001295423">
    <property type="component" value="Unassembled WGS sequence"/>
</dbReference>
<feature type="region of interest" description="Disordered" evidence="1">
    <location>
        <begin position="74"/>
        <end position="111"/>
    </location>
</feature>
<reference evidence="3" key="1">
    <citation type="submission" date="2023-08" db="EMBL/GenBank/DDBJ databases">
        <authorList>
            <person name="Audoor S."/>
            <person name="Bilcke G."/>
        </authorList>
    </citation>
    <scope>NUCLEOTIDE SEQUENCE</scope>
</reference>
<dbReference type="AlphaFoldDB" id="A0AAD2G792"/>
<gene>
    <name evidence="3" type="ORF">CYCCA115_LOCUS20527</name>
</gene>
<feature type="compositionally biased region" description="Basic and acidic residues" evidence="1">
    <location>
        <begin position="96"/>
        <end position="111"/>
    </location>
</feature>
<comment type="caution">
    <text evidence="3">The sequence shown here is derived from an EMBL/GenBank/DDBJ whole genome shotgun (WGS) entry which is preliminary data.</text>
</comment>
<name>A0AAD2G792_9STRA</name>
<feature type="transmembrane region" description="Helical" evidence="2">
    <location>
        <begin position="12"/>
        <end position="32"/>
    </location>
</feature>
<evidence type="ECO:0000256" key="1">
    <source>
        <dbReference type="SAM" id="MobiDB-lite"/>
    </source>
</evidence>
<dbReference type="EMBL" id="CAKOGP040002180">
    <property type="protein sequence ID" value="CAJ1964223.1"/>
    <property type="molecule type" value="Genomic_DNA"/>
</dbReference>
<keyword evidence="2" id="KW-0472">Membrane</keyword>
<evidence type="ECO:0000313" key="4">
    <source>
        <dbReference type="Proteomes" id="UP001295423"/>
    </source>
</evidence>
<proteinExistence type="predicted"/>
<organism evidence="3 4">
    <name type="scientific">Cylindrotheca closterium</name>
    <dbReference type="NCBI Taxonomy" id="2856"/>
    <lineage>
        <taxon>Eukaryota</taxon>
        <taxon>Sar</taxon>
        <taxon>Stramenopiles</taxon>
        <taxon>Ochrophyta</taxon>
        <taxon>Bacillariophyta</taxon>
        <taxon>Bacillariophyceae</taxon>
        <taxon>Bacillariophycidae</taxon>
        <taxon>Bacillariales</taxon>
        <taxon>Bacillariaceae</taxon>
        <taxon>Cylindrotheca</taxon>
    </lineage>
</organism>
<evidence type="ECO:0000313" key="3">
    <source>
        <dbReference type="EMBL" id="CAJ1964223.1"/>
    </source>
</evidence>
<accession>A0AAD2G792</accession>
<keyword evidence="2" id="KW-0812">Transmembrane</keyword>
<evidence type="ECO:0000256" key="2">
    <source>
        <dbReference type="SAM" id="Phobius"/>
    </source>
</evidence>